<evidence type="ECO:0000256" key="3">
    <source>
        <dbReference type="ARBA" id="ARBA00034483"/>
    </source>
</evidence>
<feature type="domain" description="JmjC" evidence="5">
    <location>
        <begin position="818"/>
        <end position="985"/>
    </location>
</feature>
<comment type="similarity">
    <text evidence="3">Belongs to the UTX family.</text>
</comment>
<dbReference type="GO" id="GO:0000978">
    <property type="term" value="F:RNA polymerase II cis-regulatory region sequence-specific DNA binding"/>
    <property type="evidence" value="ECO:0007669"/>
    <property type="project" value="TreeGrafter"/>
</dbReference>
<dbReference type="HOGENOM" id="CLU_279301_0_0_1"/>
<dbReference type="PANTHER" id="PTHR14017:SF14">
    <property type="entry name" value="JMJC DOMAIN-CONTAINING PROTEIN"/>
    <property type="match status" value="1"/>
</dbReference>
<feature type="compositionally biased region" description="Acidic residues" evidence="4">
    <location>
        <begin position="343"/>
        <end position="352"/>
    </location>
</feature>
<dbReference type="InterPro" id="IPR051630">
    <property type="entry name" value="Corepressor-Demethylase"/>
</dbReference>
<accession>G0N1T9</accession>
<dbReference type="InParanoid" id="G0N1T9"/>
<evidence type="ECO:0000313" key="6">
    <source>
        <dbReference type="EMBL" id="EGT50352.1"/>
    </source>
</evidence>
<dbReference type="GO" id="GO:0071558">
    <property type="term" value="F:histone H3K27me2/H3K27me3 demethylase activity"/>
    <property type="evidence" value="ECO:0007669"/>
    <property type="project" value="TreeGrafter"/>
</dbReference>
<dbReference type="Pfam" id="PF02373">
    <property type="entry name" value="JmjC"/>
    <property type="match status" value="1"/>
</dbReference>
<dbReference type="STRING" id="135651.G0N1T9"/>
<dbReference type="eggNOG" id="KOG1246">
    <property type="taxonomic scope" value="Eukaryota"/>
</dbReference>
<feature type="compositionally biased region" description="Polar residues" evidence="4">
    <location>
        <begin position="144"/>
        <end position="172"/>
    </location>
</feature>
<proteinExistence type="inferred from homology"/>
<dbReference type="OMA" id="EMQDDVP"/>
<keyword evidence="2" id="KW-0539">Nucleus</keyword>
<evidence type="ECO:0000256" key="1">
    <source>
        <dbReference type="ARBA" id="ARBA00004123"/>
    </source>
</evidence>
<sequence length="1129" mass="126024">MAETVEPDPVQKLKDALNDGKHYMIQANGLYLSKKIVIEKLSPNSDLETRKGLELMRNALDLINNGDLPRALEKVCKAQSAIEFTASAISLATAEGPRKEEIIRFGVKLLQLDDELEKLVMQLSPRSKETRKRQGLVTGGSPPKRQTTGASETHDNSAIPTLENNQSNANTESELVSQFFNLKPDEKCQPRNVVFNSEVQIDSVKGKDAAEANQVEEAIGQVQEKEVERKDDVQELDTGDSVEKINDSNLSEQSEADGERTGQRPGIDGSGISTSVVSRKRQSSLNGGGPSKRQSTGVIENNHGNIGEQEPHNFEMMDTEYDGLEQSGPDGINDKMGTGQNQDDIDLSDEPSSETPKTDSETSNELTNTLPCSSEQNATREADSATPTVTSPIVTRPSSPAQNATPNVDPATPNVTRSSSPAQNGSSPNEESTQQKNEKWEKYCQLMKIKPADLESKTRDEVLAFSQMWISMCAIDSVRTEDEAAHTTEGKIQLKRITDKVKEIGCIREVKALEALPEQNGYRGLGPAFEEALLSASIPINTPVKASSIGMDQPPPQCSFATPALMNPFTSTGADVVREVEEAAKNNTVAVFEDTSKDSMKKHFESYRKGAAEEEQKYYEEFCSPEANQKCQEQMDAGCYPVPSFTVTSRSQEKEIEEIMKTSSACLFPGLAGVYGIDLSKFKAINVLRKSKSDTVDIRQELAQPTFLNFKYPLATQPKYSGVTCESKIFGKEKFNKEDFMDHYAAVEKLAKEARKQIGEEGKDAMEVARALGKELSKLSLEVSVADPKNKTDKAATKSFKPECLLTAFCPSFDLTVHDTELNAEIRKFPLSMQPNGEKDQMRHGDKELPGINGVQCYFKFPGCRTILHNEDYVLTSFNINVGEGPCVWYLIPREYTDKVHELLEKQKIFSKFVTKESPIWLHAKDLIMAGIKFHKIVQEPGVMMFTGVATYHFVQSVGFADNVSWNVMMPTFTQLACSAVQHDFYVAHQYRSAVPIHQIIWQMAIKKQEVDGKTKKLLKAMLMRSLATTKKQELYIRNVLSTRHELFEFKNVKEMESRGETHEIQSYSMCLKCDLVLFNYIPVARNRKGEYYSCCFQCLRKNAKEVTVYEFNTIKELEEVFDSVQLND</sequence>
<dbReference type="GO" id="GO:0031490">
    <property type="term" value="F:chromatin DNA binding"/>
    <property type="evidence" value="ECO:0007669"/>
    <property type="project" value="TreeGrafter"/>
</dbReference>
<dbReference type="PROSITE" id="PS51184">
    <property type="entry name" value="JMJC"/>
    <property type="match status" value="1"/>
</dbReference>
<dbReference type="PANTHER" id="PTHR14017">
    <property type="entry name" value="LYSINE-SPECIFIC DEMETHYLASE"/>
    <property type="match status" value="1"/>
</dbReference>
<evidence type="ECO:0000256" key="4">
    <source>
        <dbReference type="SAM" id="MobiDB-lite"/>
    </source>
</evidence>
<gene>
    <name evidence="6" type="ORF">CAEBREN_01102</name>
</gene>
<dbReference type="InterPro" id="IPR003347">
    <property type="entry name" value="JmjC_dom"/>
</dbReference>
<dbReference type="Proteomes" id="UP000008068">
    <property type="component" value="Unassembled WGS sequence"/>
</dbReference>
<dbReference type="OrthoDB" id="418911at2759"/>
<feature type="compositionally biased region" description="Polar residues" evidence="4">
    <location>
        <begin position="292"/>
        <end position="304"/>
    </location>
</feature>
<name>G0N1T9_CAEBE</name>
<evidence type="ECO:0000313" key="7">
    <source>
        <dbReference type="Proteomes" id="UP000008068"/>
    </source>
</evidence>
<reference evidence="7" key="1">
    <citation type="submission" date="2011-07" db="EMBL/GenBank/DDBJ databases">
        <authorList>
            <consortium name="Caenorhabditis brenneri Sequencing and Analysis Consortium"/>
            <person name="Wilson R.K."/>
        </authorList>
    </citation>
    <scope>NUCLEOTIDE SEQUENCE [LARGE SCALE GENOMIC DNA]</scope>
    <source>
        <strain evidence="7">PB2801</strain>
    </source>
</reference>
<dbReference type="EMBL" id="GL379828">
    <property type="protein sequence ID" value="EGT50352.1"/>
    <property type="molecule type" value="Genomic_DNA"/>
</dbReference>
<evidence type="ECO:0000256" key="2">
    <source>
        <dbReference type="ARBA" id="ARBA00023242"/>
    </source>
</evidence>
<dbReference type="Gene3D" id="2.10.110.20">
    <property type="match status" value="1"/>
</dbReference>
<protein>
    <recommendedName>
        <fullName evidence="5">JmjC domain-containing protein</fullName>
    </recommendedName>
</protein>
<feature type="compositionally biased region" description="Polar residues" evidence="4">
    <location>
        <begin position="361"/>
        <end position="377"/>
    </location>
</feature>
<dbReference type="SUPFAM" id="SSF51197">
    <property type="entry name" value="Clavaminate synthase-like"/>
    <property type="match status" value="1"/>
</dbReference>
<comment type="subcellular location">
    <subcellularLocation>
        <location evidence="1">Nucleus</location>
    </subcellularLocation>
</comment>
<feature type="region of interest" description="Disordered" evidence="4">
    <location>
        <begin position="124"/>
        <end position="172"/>
    </location>
</feature>
<dbReference type="Gene3D" id="2.60.120.650">
    <property type="entry name" value="Cupin"/>
    <property type="match status" value="1"/>
</dbReference>
<dbReference type="InterPro" id="IPR046941">
    <property type="entry name" value="KDM6_GATAL_sf"/>
</dbReference>
<keyword evidence="7" id="KW-1185">Reference proteome</keyword>
<dbReference type="AlphaFoldDB" id="G0N1T9"/>
<feature type="region of interest" description="Disordered" evidence="4">
    <location>
        <begin position="223"/>
        <end position="438"/>
    </location>
</feature>
<dbReference type="GO" id="GO:0010468">
    <property type="term" value="P:regulation of gene expression"/>
    <property type="evidence" value="ECO:0007669"/>
    <property type="project" value="TreeGrafter"/>
</dbReference>
<dbReference type="GO" id="GO:0044666">
    <property type="term" value="C:MLL3/4 complex"/>
    <property type="evidence" value="ECO:0007669"/>
    <property type="project" value="TreeGrafter"/>
</dbReference>
<feature type="compositionally biased region" description="Basic and acidic residues" evidence="4">
    <location>
        <begin position="223"/>
        <end position="233"/>
    </location>
</feature>
<dbReference type="Gene3D" id="1.20.58.1370">
    <property type="match status" value="1"/>
</dbReference>
<organism evidence="7">
    <name type="scientific">Caenorhabditis brenneri</name>
    <name type="common">Nematode worm</name>
    <dbReference type="NCBI Taxonomy" id="135651"/>
    <lineage>
        <taxon>Eukaryota</taxon>
        <taxon>Metazoa</taxon>
        <taxon>Ecdysozoa</taxon>
        <taxon>Nematoda</taxon>
        <taxon>Chromadorea</taxon>
        <taxon>Rhabditida</taxon>
        <taxon>Rhabditina</taxon>
        <taxon>Rhabditomorpha</taxon>
        <taxon>Rhabditoidea</taxon>
        <taxon>Rhabditidae</taxon>
        <taxon>Peloderinae</taxon>
        <taxon>Caenorhabditis</taxon>
    </lineage>
</organism>
<feature type="compositionally biased region" description="Polar residues" evidence="4">
    <location>
        <begin position="384"/>
        <end position="406"/>
    </location>
</feature>
<feature type="compositionally biased region" description="Polar residues" evidence="4">
    <location>
        <begin position="413"/>
        <end position="435"/>
    </location>
</feature>
<dbReference type="SMART" id="SM00558">
    <property type="entry name" value="JmjC"/>
    <property type="match status" value="1"/>
</dbReference>
<evidence type="ECO:0000259" key="5">
    <source>
        <dbReference type="PROSITE" id="PS51184"/>
    </source>
</evidence>